<feature type="region of interest" description="Disordered" evidence="1">
    <location>
        <begin position="889"/>
        <end position="956"/>
    </location>
</feature>
<feature type="transmembrane region" description="Helical" evidence="2">
    <location>
        <begin position="6"/>
        <end position="31"/>
    </location>
</feature>
<evidence type="ECO:0008006" key="5">
    <source>
        <dbReference type="Google" id="ProtNLM"/>
    </source>
</evidence>
<evidence type="ECO:0000313" key="3">
    <source>
        <dbReference type="EMBL" id="KMZ84556.1"/>
    </source>
</evidence>
<dbReference type="SUPFAM" id="SSF47923">
    <property type="entry name" value="Ypt/Rab-GAP domain of gyp1p"/>
    <property type="match status" value="1"/>
</dbReference>
<keyword evidence="2" id="KW-0472">Membrane</keyword>
<keyword evidence="2" id="KW-1133">Transmembrane helix</keyword>
<feature type="compositionally biased region" description="Low complexity" evidence="1">
    <location>
        <begin position="1135"/>
        <end position="1159"/>
    </location>
</feature>
<feature type="compositionally biased region" description="Basic residues" evidence="1">
    <location>
        <begin position="194"/>
        <end position="205"/>
    </location>
</feature>
<feature type="region of interest" description="Disordered" evidence="1">
    <location>
        <begin position="449"/>
        <end position="472"/>
    </location>
</feature>
<evidence type="ECO:0000256" key="2">
    <source>
        <dbReference type="SAM" id="Phobius"/>
    </source>
</evidence>
<dbReference type="Gene3D" id="1.10.472.80">
    <property type="entry name" value="Ypt/Rab-GAP domain of gyp1p, domain 3"/>
    <property type="match status" value="1"/>
</dbReference>
<protein>
    <recommendedName>
        <fullName evidence="5">Rhodanese domain-containing protein</fullName>
    </recommendedName>
</protein>
<dbReference type="EMBL" id="KQ234858">
    <property type="protein sequence ID" value="KMZ84556.1"/>
    <property type="molecule type" value="Genomic_DNA"/>
</dbReference>
<proteinExistence type="predicted"/>
<feature type="region of interest" description="Disordered" evidence="1">
    <location>
        <begin position="1064"/>
        <end position="1089"/>
    </location>
</feature>
<gene>
    <name evidence="3" type="ORF">PVBG_00336</name>
</gene>
<evidence type="ECO:0000256" key="1">
    <source>
        <dbReference type="SAM" id="MobiDB-lite"/>
    </source>
</evidence>
<dbReference type="Proteomes" id="UP000053327">
    <property type="component" value="Unassembled WGS sequence"/>
</dbReference>
<feature type="compositionally biased region" description="Low complexity" evidence="1">
    <location>
        <begin position="907"/>
        <end position="918"/>
    </location>
</feature>
<accession>A0A0J9SP37</accession>
<feature type="region of interest" description="Disordered" evidence="1">
    <location>
        <begin position="739"/>
        <end position="764"/>
    </location>
</feature>
<feature type="region of interest" description="Disordered" evidence="1">
    <location>
        <begin position="1123"/>
        <end position="1163"/>
    </location>
</feature>
<feature type="compositionally biased region" description="Basic residues" evidence="1">
    <location>
        <begin position="302"/>
        <end position="312"/>
    </location>
</feature>
<feature type="compositionally biased region" description="Gly residues" evidence="1">
    <location>
        <begin position="1401"/>
        <end position="1428"/>
    </location>
</feature>
<evidence type="ECO:0000313" key="4">
    <source>
        <dbReference type="Proteomes" id="UP000053327"/>
    </source>
</evidence>
<reference evidence="3 4" key="1">
    <citation type="submission" date="2011-08" db="EMBL/GenBank/DDBJ databases">
        <title>The Genome Sequence of Plasmodium vivax Brazil I.</title>
        <authorList>
            <consortium name="The Broad Institute Genome Sequencing Platform"/>
            <consortium name="The Broad Institute Genome Sequencing Center for Infectious Disease"/>
            <person name="Neafsey D."/>
            <person name="Carlton J."/>
            <person name="Barnwell J."/>
            <person name="Collins W."/>
            <person name="Escalante A."/>
            <person name="Mullikin J."/>
            <person name="Saul A."/>
            <person name="Guigo R."/>
            <person name="Camara F."/>
            <person name="Young S.K."/>
            <person name="Zeng Q."/>
            <person name="Gargeya S."/>
            <person name="Fitzgerald M."/>
            <person name="Haas B."/>
            <person name="Abouelleil A."/>
            <person name="Alvarado L."/>
            <person name="Arachchi H.M."/>
            <person name="Berlin A."/>
            <person name="Brown A."/>
            <person name="Chapman S.B."/>
            <person name="Chen Z."/>
            <person name="Dunbar C."/>
            <person name="Freedman E."/>
            <person name="Gearin G."/>
            <person name="Gellesch M."/>
            <person name="Goldberg J."/>
            <person name="Griggs A."/>
            <person name="Gujja S."/>
            <person name="Heiman D."/>
            <person name="Howarth C."/>
            <person name="Larson L."/>
            <person name="Lui A."/>
            <person name="MacDonald P.J.P."/>
            <person name="Montmayeur A."/>
            <person name="Murphy C."/>
            <person name="Neiman D."/>
            <person name="Pearson M."/>
            <person name="Priest M."/>
            <person name="Roberts A."/>
            <person name="Saif S."/>
            <person name="Shea T."/>
            <person name="Shenoy N."/>
            <person name="Sisk P."/>
            <person name="Stolte C."/>
            <person name="Sykes S."/>
            <person name="Wortman J."/>
            <person name="Nusbaum C."/>
            <person name="Birren B."/>
        </authorList>
    </citation>
    <scope>NUCLEOTIDE SEQUENCE [LARGE SCALE GENOMIC DNA]</scope>
    <source>
        <strain evidence="3 4">Brazil I</strain>
    </source>
</reference>
<dbReference type="OrthoDB" id="1668230at2759"/>
<keyword evidence="2" id="KW-0812">Transmembrane</keyword>
<dbReference type="InterPro" id="IPR035969">
    <property type="entry name" value="Rab-GAP_TBC_sf"/>
</dbReference>
<feature type="compositionally biased region" description="Low complexity" evidence="1">
    <location>
        <begin position="1429"/>
        <end position="1448"/>
    </location>
</feature>
<feature type="region of interest" description="Disordered" evidence="1">
    <location>
        <begin position="1384"/>
        <end position="1462"/>
    </location>
</feature>
<feature type="transmembrane region" description="Helical" evidence="2">
    <location>
        <begin position="38"/>
        <end position="56"/>
    </location>
</feature>
<organism evidence="3 4">
    <name type="scientific">Plasmodium vivax (strain Brazil I)</name>
    <dbReference type="NCBI Taxonomy" id="1033975"/>
    <lineage>
        <taxon>Eukaryota</taxon>
        <taxon>Sar</taxon>
        <taxon>Alveolata</taxon>
        <taxon>Apicomplexa</taxon>
        <taxon>Aconoidasida</taxon>
        <taxon>Haemosporida</taxon>
        <taxon>Plasmodiidae</taxon>
        <taxon>Plasmodium</taxon>
        <taxon>Plasmodium (Plasmodium)</taxon>
    </lineage>
</organism>
<feature type="region of interest" description="Disordered" evidence="1">
    <location>
        <begin position="294"/>
        <end position="338"/>
    </location>
</feature>
<feature type="region of interest" description="Disordered" evidence="1">
    <location>
        <begin position="192"/>
        <end position="232"/>
    </location>
</feature>
<sequence>MSPEIYAASWFLTLFASKSNLEISNAIYLIFLLERNPFFYFFFSLALLILHRNIFLCVDSSNLPELLSKINIFNKKFLKKVWSLGKFLEANTPVSFVHKLFFIKNVLMYLTDEHPADSQQKKDILLEFFNSIDYMSVNAFEIIKNISLGKHKYIFLDIRSRRHFRTFHLKSSINVELVEGYADILRGQIDSQDRRRKRKKERKKQWKAERKNARKTQLQTEPRKQWKAEPGGVPPPIAHILKRFGSREVARNAGLLFSHLLREKYSQRSRLSYDDNVMLTRVVSAGARRGSPLDFSALGRSSGRRRRRRAKQLGREKQMEKANHMGRANQMGRAKGRQEEAFPNLHLLRGERNAEVDLNAFICSAYARRRPPRGEARRGKMKGKPYEHVNMKYVEERKAKSRKRYHSDDDVVARPFGLACHRMKGAFLARLEGEQVSGQVSGKVGVKVNSQPNRQNHSKCLPSEPPPCAAAPAQSQNTSSFNLYVLIKEKVLCDEDCLRFLFEDVLTPEKQVIILYDDKWDNAKYVRGFYYELLFNTKLRQVAIIEGGINSYHSLMRLDLFERKVSSLVPSFISTAGGTNKERSPHGDEAPQLYTPQCLLGRNKKTMKKFFHPNHSCYLCDYRHFRKTKKKLLDDCFFESYSNFTIFELFFCFLGGEREDVSFASFYEQIAWVKSRQGGGSGAGGGGGVSSGGGAGPDRGCSAHLGGAHNRKKDSAEGSSFTLSGLLNYIKRKKGSVSDPSVFANRESFSPHGGGGGTSPRDLHNEAHVSSFVSQKKISESTNGDMHICNNAKVKKHYFGLNHYVEFCSRKRSDLLSVAASVQARGGEAAPGGPPPVSEMSGEVSGDICGDICDEEGELLQGEDEVSGAPLPSDRSEATLNVCRENQWRSDEAEAASPAPPAPPAATAPTVATASLASRTPPAGRADSFADVASEPPHEPPRRGHSIGSDHVPEGIKRSCSSSSDVYSLYSYIDVVCYRSLLLKGGATQGSPPPQRKLYSCFITYIYQPLIPHNIRSNNIISNLVHYVKYFKCIKRGNGAINDPNLYLQCNKLDYDLAFQRDNSLPSQRDNSLPSQRDNSLPFQRDSSSPFKWDPKLPFKLSYFPFRSMPLLPGARAGAANEVSGISSGSGSGNGNSANTDSNAANNAANTANTANTANPYDERVNDERVNDCILSNTCLKNRPELGLCKLMIYDHLLVLYGTPYLCEVSLPVQRCGGAAVEKFAAAADQRSGEDPHLGDIGTKNFLREREEYSTGGTNDEEWYLSSEPGEELQKVLIHKHKNLKKKDILFTIDSYKIKGTEINWAKVSPHVLRSITRDHITDTYSYYKSYFSVSTSHLLATSEERCFSVSSSVSSDSSSYSSCVSDEPNFSFSDYHSLYAKNAKRGGGKDGNRRVKSAMGSGGRSAMGSGGRSAMGSGGRSAMGSGGRSAMRSGGRSAMRSGGRSSSPPKGGEASGGSPQRKAKVDVVNVYAVFDIHTLCKITTKRGSARTLYFYFATNRSTPLMVLNFDSDLEVQSCVRSIREVYSRYANGEAAARGE</sequence>
<name>A0A0J9SP37_PLAV1</name>
<feature type="compositionally biased region" description="Basic and acidic residues" evidence="1">
    <location>
        <begin position="313"/>
        <end position="323"/>
    </location>
</feature>